<dbReference type="BioCyc" id="CNIT1237085:G1324-3097-MONOMER"/>
<dbReference type="RefSeq" id="WP_015020547.1">
    <property type="nucleotide sequence ID" value="NC_018719.1"/>
</dbReference>
<proteinExistence type="predicted"/>
<dbReference type="EMBL" id="CP002408">
    <property type="protein sequence ID" value="AFU60013.1"/>
    <property type="molecule type" value="Genomic_DNA"/>
</dbReference>
<dbReference type="STRING" id="1237085.Ngar_c30970"/>
<accession>K0IKV1</accession>
<dbReference type="GeneID" id="13796907"/>
<dbReference type="InterPro" id="IPR031876">
    <property type="entry name" value="DUF4760"/>
</dbReference>
<reference evidence="1 2" key="1">
    <citation type="journal article" date="2012" name="Environ. Microbiol.">
        <title>The genome of the ammonia-oxidizing Candidatus Nitrososphaera gargensis: insights into metabolic versatility and environmental adaptations.</title>
        <authorList>
            <person name="Spang A."/>
            <person name="Poehlein A."/>
            <person name="Offre P."/>
            <person name="Zumbragel S."/>
            <person name="Haider S."/>
            <person name="Rychlik N."/>
            <person name="Nowka B."/>
            <person name="Schmeisser C."/>
            <person name="Lebedeva E.V."/>
            <person name="Rattei T."/>
            <person name="Bohm C."/>
            <person name="Schmid M."/>
            <person name="Galushko A."/>
            <person name="Hatzenpichler R."/>
            <person name="Weinmaier T."/>
            <person name="Daniel R."/>
            <person name="Schleper C."/>
            <person name="Spieck E."/>
            <person name="Streit W."/>
            <person name="Wagner M."/>
        </authorList>
    </citation>
    <scope>NUCLEOTIDE SEQUENCE [LARGE SCALE GENOMIC DNA]</scope>
    <source>
        <strain evidence="2">Ga9.2</strain>
    </source>
</reference>
<evidence type="ECO:0000313" key="2">
    <source>
        <dbReference type="Proteomes" id="UP000008037"/>
    </source>
</evidence>
<protein>
    <submittedName>
        <fullName evidence="1">Uncharacterized protein</fullName>
    </submittedName>
</protein>
<dbReference type="InParanoid" id="K0IKV1"/>
<dbReference type="KEGG" id="nga:Ngar_c30970"/>
<dbReference type="HOGENOM" id="CLU_1891503_0_0_2"/>
<dbReference type="Proteomes" id="UP000008037">
    <property type="component" value="Chromosome"/>
</dbReference>
<dbReference type="AlphaFoldDB" id="K0IKV1"/>
<evidence type="ECO:0000313" key="1">
    <source>
        <dbReference type="EMBL" id="AFU60013.1"/>
    </source>
</evidence>
<organism evidence="1 2">
    <name type="scientific">Nitrososphaera gargensis (strain Ga9.2)</name>
    <dbReference type="NCBI Taxonomy" id="1237085"/>
    <lineage>
        <taxon>Archaea</taxon>
        <taxon>Nitrososphaerota</taxon>
        <taxon>Nitrososphaeria</taxon>
        <taxon>Nitrososphaerales</taxon>
        <taxon>Nitrososphaeraceae</taxon>
        <taxon>Nitrososphaera</taxon>
    </lineage>
</organism>
<keyword evidence="2" id="KW-1185">Reference proteome</keyword>
<name>K0IKV1_NITGG</name>
<sequence>MAKRTTAQDIDILFRLAELYNTDYDFQSIEWFWGRFHERTIEEFTSKYAHGSREYQFFERFTSKFELAGLLVEKGFLNEDLFFDRYGSLQAEWNKCKPIVYGLREKWNEPRHRENFELLAERGKKWQDKHPPKV</sequence>
<dbReference type="Pfam" id="PF15956">
    <property type="entry name" value="DUF4760"/>
    <property type="match status" value="1"/>
</dbReference>
<gene>
    <name evidence="1" type="ordered locus">Ngar_c30970</name>
</gene>